<keyword evidence="6" id="KW-0969">Cilium</keyword>
<dbReference type="eggNOG" id="KOG0531">
    <property type="taxonomic scope" value="Eukaryota"/>
</dbReference>
<dbReference type="InterPro" id="IPR032675">
    <property type="entry name" value="LRR_dom_sf"/>
</dbReference>
<dbReference type="PANTHER" id="PTHR45973">
    <property type="entry name" value="PROTEIN PHOSPHATASE 1 REGULATORY SUBUNIT SDS22-RELATED"/>
    <property type="match status" value="1"/>
</dbReference>
<dbReference type="InParanoid" id="A7SR20"/>
<evidence type="ECO:0000256" key="9">
    <source>
        <dbReference type="SAM" id="Coils"/>
    </source>
</evidence>
<dbReference type="InterPro" id="IPR050576">
    <property type="entry name" value="Cilia_flagella_integrity"/>
</dbReference>
<dbReference type="Proteomes" id="UP000001593">
    <property type="component" value="Unassembled WGS sequence"/>
</dbReference>
<organism evidence="10 11">
    <name type="scientific">Nematostella vectensis</name>
    <name type="common">Starlet sea anemone</name>
    <dbReference type="NCBI Taxonomy" id="45351"/>
    <lineage>
        <taxon>Eukaryota</taxon>
        <taxon>Metazoa</taxon>
        <taxon>Cnidaria</taxon>
        <taxon>Anthozoa</taxon>
        <taxon>Hexacorallia</taxon>
        <taxon>Actiniaria</taxon>
        <taxon>Edwardsiidae</taxon>
        <taxon>Nematostella</taxon>
    </lineage>
</organism>
<evidence type="ECO:0000256" key="1">
    <source>
        <dbReference type="ARBA" id="ARBA00004430"/>
    </source>
</evidence>
<feature type="coiled-coil region" evidence="9">
    <location>
        <begin position="341"/>
        <end position="403"/>
    </location>
</feature>
<keyword evidence="2" id="KW-0963">Cytoplasm</keyword>
<evidence type="ECO:0000313" key="11">
    <source>
        <dbReference type="Proteomes" id="UP000001593"/>
    </source>
</evidence>
<accession>A7SR20</accession>
<evidence type="ECO:0000256" key="5">
    <source>
        <dbReference type="ARBA" id="ARBA00023054"/>
    </source>
</evidence>
<name>A7SR20_NEMVE</name>
<dbReference type="EMBL" id="DS469754">
    <property type="protein sequence ID" value="EDO33841.1"/>
    <property type="molecule type" value="Genomic_DNA"/>
</dbReference>
<gene>
    <name evidence="10" type="ORF">NEMVEDRAFT_v1g216080</name>
</gene>
<dbReference type="AlphaFoldDB" id="A7SR20"/>
<reference evidence="10 11" key="1">
    <citation type="journal article" date="2007" name="Science">
        <title>Sea anemone genome reveals ancestral eumetazoan gene repertoire and genomic organization.</title>
        <authorList>
            <person name="Putnam N.H."/>
            <person name="Srivastava M."/>
            <person name="Hellsten U."/>
            <person name="Dirks B."/>
            <person name="Chapman J."/>
            <person name="Salamov A."/>
            <person name="Terry A."/>
            <person name="Shapiro H."/>
            <person name="Lindquist E."/>
            <person name="Kapitonov V.V."/>
            <person name="Jurka J."/>
            <person name="Genikhovich G."/>
            <person name="Grigoriev I.V."/>
            <person name="Lucas S.M."/>
            <person name="Steele R.E."/>
            <person name="Finnerty J.R."/>
            <person name="Technau U."/>
            <person name="Martindale M.Q."/>
            <person name="Rokhsar D.S."/>
        </authorList>
    </citation>
    <scope>NUCLEOTIDE SEQUENCE [LARGE SCALE GENOMIC DNA]</scope>
    <source>
        <strain evidence="11">CH2 X CH6</strain>
    </source>
</reference>
<evidence type="ECO:0000256" key="8">
    <source>
        <dbReference type="ARBA" id="ARBA00023273"/>
    </source>
</evidence>
<keyword evidence="8" id="KW-0966">Cell projection</keyword>
<dbReference type="Gene3D" id="3.80.10.10">
    <property type="entry name" value="Ribonuclease Inhibitor"/>
    <property type="match status" value="1"/>
</dbReference>
<keyword evidence="4" id="KW-0677">Repeat</keyword>
<evidence type="ECO:0000256" key="7">
    <source>
        <dbReference type="ARBA" id="ARBA00023212"/>
    </source>
</evidence>
<evidence type="ECO:0000256" key="2">
    <source>
        <dbReference type="ARBA" id="ARBA00022490"/>
    </source>
</evidence>
<evidence type="ECO:0000256" key="3">
    <source>
        <dbReference type="ARBA" id="ARBA00022614"/>
    </source>
</evidence>
<dbReference type="HOGENOM" id="CLU_480866_0_0_1"/>
<dbReference type="PANTHER" id="PTHR45973:SF12">
    <property type="entry name" value="DYNEIN REGULATORY COMPLEX SUBUNIT 3"/>
    <property type="match status" value="1"/>
</dbReference>
<sequence length="567" mass="65019">MVYAFVCQSVKQHESKVIKFRSYRLPGVKEFGLSDHRMVYAFVCQSVKQHESKVIQFRSYKNLDISELKKDIEEIDFPLTHTGTVDQLYTDWKERVTSVLESKLPTKKMRLLEITKLRPLQDLTEISMVGNPMSTLAHSHLYAIFQLRSLTTLDKQTVMDDERVAADDRFGQDEIRRLEAELNRQNKLYDALFEEKHSVSTELDKVSRLHQQQKEKDTQLAQRNKELQRELNAKEEILASKTKELSRACEKQFRLEQELAFYKLDAKFEHLGKLPWPEGAEFPEVEDDEAAYIGKAGYKPNAFARESHPLSPSQKAELSAIGARLSDRYGGQNKNTLDELHEALLSDLQDQEMAVKKAQLELAKLEDELRRKRNQLKDAVDELDQVQRAIEEEIQLLDDEDRRLMAAIAEKKKFHIDHHSLSPTSVDTVTPLHGFAVTVRRPGVSPCRIRIAKSGFFDSRLPVSKACKHGLVVLAIPGFYPPIDITIFTDVPLNPGLVAAARINKNLDDNNLLVVGHVNDPSAVHLHNRNNTSSTVHYTREHLRDLRSRGSLENRDVFSNSQRSWNI</sequence>
<dbReference type="STRING" id="45351.A7SR20"/>
<dbReference type="PhylomeDB" id="A7SR20"/>
<dbReference type="GO" id="GO:0005929">
    <property type="term" value="C:cilium"/>
    <property type="evidence" value="ECO:0000318"/>
    <property type="project" value="GO_Central"/>
</dbReference>
<keyword evidence="11" id="KW-1185">Reference proteome</keyword>
<proteinExistence type="predicted"/>
<dbReference type="GO" id="GO:0005930">
    <property type="term" value="C:axoneme"/>
    <property type="evidence" value="ECO:0007669"/>
    <property type="project" value="UniProtKB-SubCell"/>
</dbReference>
<feature type="coiled-coil region" evidence="9">
    <location>
        <begin position="175"/>
        <end position="244"/>
    </location>
</feature>
<keyword evidence="3" id="KW-0433">Leucine-rich repeat</keyword>
<evidence type="ECO:0000256" key="4">
    <source>
        <dbReference type="ARBA" id="ARBA00022737"/>
    </source>
</evidence>
<protein>
    <submittedName>
        <fullName evidence="10">Uncharacterized protein</fullName>
    </submittedName>
</protein>
<evidence type="ECO:0000313" key="10">
    <source>
        <dbReference type="EMBL" id="EDO33841.1"/>
    </source>
</evidence>
<keyword evidence="5 9" id="KW-0175">Coiled coil</keyword>
<comment type="subcellular location">
    <subcellularLocation>
        <location evidence="1">Cytoplasm</location>
        <location evidence="1">Cytoskeleton</location>
        <location evidence="1">Cilium axoneme</location>
    </subcellularLocation>
</comment>
<keyword evidence="7" id="KW-0206">Cytoskeleton</keyword>
<evidence type="ECO:0000256" key="6">
    <source>
        <dbReference type="ARBA" id="ARBA00023069"/>
    </source>
</evidence>